<evidence type="ECO:0000259" key="2">
    <source>
        <dbReference type="PROSITE" id="PS50943"/>
    </source>
</evidence>
<dbReference type="PANTHER" id="PTHR46558:SF11">
    <property type="entry name" value="HTH-TYPE TRANSCRIPTIONAL REGULATOR XRE"/>
    <property type="match status" value="1"/>
</dbReference>
<dbReference type="SUPFAM" id="SSF47413">
    <property type="entry name" value="lambda repressor-like DNA-binding domains"/>
    <property type="match status" value="1"/>
</dbReference>
<gene>
    <name evidence="3" type="ORF">K4G66_16475</name>
</gene>
<protein>
    <submittedName>
        <fullName evidence="3">Helix-turn-helix transcriptional regulator</fullName>
    </submittedName>
</protein>
<reference evidence="3" key="2">
    <citation type="journal article" date="2024" name="Antonie Van Leeuwenhoek">
        <title>Roseihalotalea indica gen. nov., sp. nov., a halophilic Bacteroidetes from mesopelagic Southwest Indian Ocean with higher carbohydrate metabolic potential.</title>
        <authorList>
            <person name="Chen B."/>
            <person name="Zhang M."/>
            <person name="Lin D."/>
            <person name="Ye J."/>
            <person name="Tang K."/>
        </authorList>
    </citation>
    <scope>NUCLEOTIDE SEQUENCE</scope>
    <source>
        <strain evidence="3">TK19036</strain>
    </source>
</reference>
<organism evidence="3">
    <name type="scientific">Roseihalotalea indica</name>
    <dbReference type="NCBI Taxonomy" id="2867963"/>
    <lineage>
        <taxon>Bacteria</taxon>
        <taxon>Pseudomonadati</taxon>
        <taxon>Bacteroidota</taxon>
        <taxon>Cytophagia</taxon>
        <taxon>Cytophagales</taxon>
        <taxon>Catalimonadaceae</taxon>
        <taxon>Roseihalotalea</taxon>
    </lineage>
</organism>
<dbReference type="Gene3D" id="1.10.260.40">
    <property type="entry name" value="lambda repressor-like DNA-binding domains"/>
    <property type="match status" value="1"/>
</dbReference>
<proteinExistence type="predicted"/>
<dbReference type="PANTHER" id="PTHR46558">
    <property type="entry name" value="TRACRIPTIONAL REGULATORY PROTEIN-RELATED-RELATED"/>
    <property type="match status" value="1"/>
</dbReference>
<reference evidence="3" key="1">
    <citation type="journal article" date="2023" name="Comput. Struct. Biotechnol. J.">
        <title>Discovery of a novel marine Bacteroidetes with a rich repertoire of carbohydrate-active enzymes.</title>
        <authorList>
            <person name="Chen B."/>
            <person name="Liu G."/>
            <person name="Chen Q."/>
            <person name="Wang H."/>
            <person name="Liu L."/>
            <person name="Tang K."/>
        </authorList>
    </citation>
    <scope>NUCLEOTIDE SEQUENCE</scope>
    <source>
        <strain evidence="3">TK19036</strain>
    </source>
</reference>
<evidence type="ECO:0000256" key="1">
    <source>
        <dbReference type="ARBA" id="ARBA00023125"/>
    </source>
</evidence>
<dbReference type="Pfam" id="PF01381">
    <property type="entry name" value="HTH_3"/>
    <property type="match status" value="1"/>
</dbReference>
<dbReference type="SMART" id="SM00530">
    <property type="entry name" value="HTH_XRE"/>
    <property type="match status" value="1"/>
</dbReference>
<dbReference type="EMBL" id="CP120682">
    <property type="protein sequence ID" value="WKN40288.1"/>
    <property type="molecule type" value="Genomic_DNA"/>
</dbReference>
<sequence>MQNISDIIRRERESRRMTQTQMAEQLNIAQSAYNRIEKGDTDITLKRLAEIARILDVDIEYLIKNLNTSSRSENTSPNTTEANDELFQIKYNVLKEQLLQLLKAYALPYIHHRLVKGTDIDTATIRNELLKKLPYISTLRILLQHSILSKKDLQRAVDEHLEWLSQADTIK</sequence>
<feature type="domain" description="HTH cro/C1-type" evidence="2">
    <location>
        <begin position="8"/>
        <end position="62"/>
    </location>
</feature>
<accession>A0AA49JKF1</accession>
<dbReference type="InterPro" id="IPR001387">
    <property type="entry name" value="Cro/C1-type_HTH"/>
</dbReference>
<dbReference type="AlphaFoldDB" id="A0AA49JKF1"/>
<keyword evidence="1" id="KW-0238">DNA-binding</keyword>
<dbReference type="PROSITE" id="PS50943">
    <property type="entry name" value="HTH_CROC1"/>
    <property type="match status" value="1"/>
</dbReference>
<dbReference type="InterPro" id="IPR010982">
    <property type="entry name" value="Lambda_DNA-bd_dom_sf"/>
</dbReference>
<dbReference type="CDD" id="cd00093">
    <property type="entry name" value="HTH_XRE"/>
    <property type="match status" value="1"/>
</dbReference>
<dbReference type="GO" id="GO:0003677">
    <property type="term" value="F:DNA binding"/>
    <property type="evidence" value="ECO:0007669"/>
    <property type="project" value="UniProtKB-KW"/>
</dbReference>
<name>A0AA49JKF1_9BACT</name>
<evidence type="ECO:0000313" key="3">
    <source>
        <dbReference type="EMBL" id="WKN40288.1"/>
    </source>
</evidence>